<protein>
    <recommendedName>
        <fullName evidence="3">RRM domain-containing protein</fullName>
    </recommendedName>
</protein>
<dbReference type="InterPro" id="IPR012677">
    <property type="entry name" value="Nucleotide-bd_a/b_plait_sf"/>
</dbReference>
<dbReference type="InterPro" id="IPR035979">
    <property type="entry name" value="RBD_domain_sf"/>
</dbReference>
<evidence type="ECO:0000256" key="1">
    <source>
        <dbReference type="ARBA" id="ARBA00022884"/>
    </source>
</evidence>
<dbReference type="Pfam" id="PF00076">
    <property type="entry name" value="RRM_1"/>
    <property type="match status" value="1"/>
</dbReference>
<dbReference type="PANTHER" id="PTHR48027">
    <property type="entry name" value="HETEROGENEOUS NUCLEAR RIBONUCLEOPROTEIN 87F-RELATED"/>
    <property type="match status" value="1"/>
</dbReference>
<dbReference type="SMART" id="SM00360">
    <property type="entry name" value="RRM"/>
    <property type="match status" value="1"/>
</dbReference>
<sequence length="150" mass="16680">MEELNGTEILGRTVRLDYVGEKSKNRRGEGGRFGGQFKTLFVRGLSEDTTDETLKEAFKGSVSARIVSDRDTGVSKGYGFVEFETEEACNAAKESMEGKAVSKNNVVMFCAILSDGCWCESEESSVFVVHLIFFNKNDLMVQKTLFVFTL</sequence>
<evidence type="ECO:0000256" key="2">
    <source>
        <dbReference type="PROSITE-ProRule" id="PRU00176"/>
    </source>
</evidence>
<proteinExistence type="predicted"/>
<dbReference type="InterPro" id="IPR000504">
    <property type="entry name" value="RRM_dom"/>
</dbReference>
<dbReference type="PROSITE" id="PS50102">
    <property type="entry name" value="RRM"/>
    <property type="match status" value="1"/>
</dbReference>
<dbReference type="GO" id="GO:0003723">
    <property type="term" value="F:RNA binding"/>
    <property type="evidence" value="ECO:0007669"/>
    <property type="project" value="UniProtKB-UniRule"/>
</dbReference>
<evidence type="ECO:0000313" key="4">
    <source>
        <dbReference type="Ensembl" id="ENSPMGP00000001976.1"/>
    </source>
</evidence>
<dbReference type="AlphaFoldDB" id="A0A3B3ZC73"/>
<dbReference type="SUPFAM" id="SSF54928">
    <property type="entry name" value="RNA-binding domain, RBD"/>
    <property type="match status" value="1"/>
</dbReference>
<accession>A0A3B3ZC73</accession>
<dbReference type="Proteomes" id="UP000261520">
    <property type="component" value="Unplaced"/>
</dbReference>
<dbReference type="Gene3D" id="3.30.70.330">
    <property type="match status" value="1"/>
</dbReference>
<organism evidence="4 5">
    <name type="scientific">Periophthalmus magnuspinnatus</name>
    <dbReference type="NCBI Taxonomy" id="409849"/>
    <lineage>
        <taxon>Eukaryota</taxon>
        <taxon>Metazoa</taxon>
        <taxon>Chordata</taxon>
        <taxon>Craniata</taxon>
        <taxon>Vertebrata</taxon>
        <taxon>Euteleostomi</taxon>
        <taxon>Actinopterygii</taxon>
        <taxon>Neopterygii</taxon>
        <taxon>Teleostei</taxon>
        <taxon>Neoteleostei</taxon>
        <taxon>Acanthomorphata</taxon>
        <taxon>Gobiaria</taxon>
        <taxon>Gobiiformes</taxon>
        <taxon>Gobioidei</taxon>
        <taxon>Gobiidae</taxon>
        <taxon>Oxudercinae</taxon>
        <taxon>Periophthalmus</taxon>
    </lineage>
</organism>
<reference evidence="4" key="1">
    <citation type="submission" date="2025-08" db="UniProtKB">
        <authorList>
            <consortium name="Ensembl"/>
        </authorList>
    </citation>
    <scope>IDENTIFICATION</scope>
</reference>
<name>A0A3B3ZC73_9GOBI</name>
<keyword evidence="1 2" id="KW-0694">RNA-binding</keyword>
<evidence type="ECO:0000313" key="5">
    <source>
        <dbReference type="Proteomes" id="UP000261520"/>
    </source>
</evidence>
<reference evidence="4" key="2">
    <citation type="submission" date="2025-09" db="UniProtKB">
        <authorList>
            <consortium name="Ensembl"/>
        </authorList>
    </citation>
    <scope>IDENTIFICATION</scope>
</reference>
<dbReference type="InterPro" id="IPR052462">
    <property type="entry name" value="SLIRP/GR-RBP-like"/>
</dbReference>
<dbReference type="STRING" id="409849.ENSPMGP00000001976"/>
<feature type="domain" description="RRM" evidence="3">
    <location>
        <begin position="38"/>
        <end position="107"/>
    </location>
</feature>
<evidence type="ECO:0000259" key="3">
    <source>
        <dbReference type="PROSITE" id="PS50102"/>
    </source>
</evidence>
<keyword evidence="5" id="KW-1185">Reference proteome</keyword>
<dbReference type="Ensembl" id="ENSPMGT00000002105.1">
    <property type="protein sequence ID" value="ENSPMGP00000001976.1"/>
    <property type="gene ID" value="ENSPMGG00000001785.1"/>
</dbReference>